<keyword evidence="2" id="KW-1185">Reference proteome</keyword>
<proteinExistence type="predicted"/>
<sequence>MLDVCIILRNRTLLRTRENILCDDSPVYRDIAKYYIFSHLAGSSLELGIRSVRRVKRDKRGDRLFADRATPDVLLSYYLYFIDTRTRFINDCASHQLSLYDLFIEN</sequence>
<evidence type="ECO:0000313" key="1">
    <source>
        <dbReference type="EMBL" id="KAL2745911.1"/>
    </source>
</evidence>
<protein>
    <submittedName>
        <fullName evidence="1">Uncharacterized protein</fullName>
    </submittedName>
</protein>
<accession>A0ABD2CLG6</accession>
<dbReference type="AlphaFoldDB" id="A0ABD2CLG6"/>
<evidence type="ECO:0000313" key="2">
    <source>
        <dbReference type="Proteomes" id="UP001607303"/>
    </source>
</evidence>
<organism evidence="1 2">
    <name type="scientific">Vespula maculifrons</name>
    <name type="common">Eastern yellow jacket</name>
    <name type="synonym">Wasp</name>
    <dbReference type="NCBI Taxonomy" id="7453"/>
    <lineage>
        <taxon>Eukaryota</taxon>
        <taxon>Metazoa</taxon>
        <taxon>Ecdysozoa</taxon>
        <taxon>Arthropoda</taxon>
        <taxon>Hexapoda</taxon>
        <taxon>Insecta</taxon>
        <taxon>Pterygota</taxon>
        <taxon>Neoptera</taxon>
        <taxon>Endopterygota</taxon>
        <taxon>Hymenoptera</taxon>
        <taxon>Apocrita</taxon>
        <taxon>Aculeata</taxon>
        <taxon>Vespoidea</taxon>
        <taxon>Vespidae</taxon>
        <taxon>Vespinae</taxon>
        <taxon>Vespula</taxon>
    </lineage>
</organism>
<reference evidence="1 2" key="1">
    <citation type="journal article" date="2024" name="Ann. Entomol. Soc. Am.">
        <title>Genomic analyses of the southern and eastern yellowjacket wasps (Hymenoptera: Vespidae) reveal evolutionary signatures of social life.</title>
        <authorList>
            <person name="Catto M.A."/>
            <person name="Caine P.B."/>
            <person name="Orr S.E."/>
            <person name="Hunt B.G."/>
            <person name="Goodisman M.A.D."/>
        </authorList>
    </citation>
    <scope>NUCLEOTIDE SEQUENCE [LARGE SCALE GENOMIC DNA]</scope>
    <source>
        <strain evidence="1">232</strain>
        <tissue evidence="1">Head and thorax</tissue>
    </source>
</reference>
<dbReference type="EMBL" id="JAYRBN010000039">
    <property type="protein sequence ID" value="KAL2745911.1"/>
    <property type="molecule type" value="Genomic_DNA"/>
</dbReference>
<comment type="caution">
    <text evidence="1">The sequence shown here is derived from an EMBL/GenBank/DDBJ whole genome shotgun (WGS) entry which is preliminary data.</text>
</comment>
<gene>
    <name evidence="1" type="ORF">V1477_005829</name>
</gene>
<dbReference type="Proteomes" id="UP001607303">
    <property type="component" value="Unassembled WGS sequence"/>
</dbReference>
<name>A0ABD2CLG6_VESMC</name>